<dbReference type="InterPro" id="IPR045574">
    <property type="entry name" value="ASTN1_2_Fn3"/>
</dbReference>
<dbReference type="GO" id="GO:0001764">
    <property type="term" value="P:neuron migration"/>
    <property type="evidence" value="ECO:0007669"/>
    <property type="project" value="InterPro"/>
</dbReference>
<dbReference type="GO" id="GO:0007158">
    <property type="term" value="P:neuron cell-cell adhesion"/>
    <property type="evidence" value="ECO:0007669"/>
    <property type="project" value="TreeGrafter"/>
</dbReference>
<dbReference type="PANTHER" id="PTHR16592">
    <property type="entry name" value="ASTROTACTIN-1-LIKE"/>
    <property type="match status" value="1"/>
</dbReference>
<keyword evidence="3" id="KW-1185">Reference proteome</keyword>
<dbReference type="InterPro" id="IPR026995">
    <property type="entry name" value="Astrotactin"/>
</dbReference>
<dbReference type="Proteomes" id="UP000324091">
    <property type="component" value="Chromosome 20"/>
</dbReference>
<dbReference type="GO" id="GO:0005768">
    <property type="term" value="C:endosome"/>
    <property type="evidence" value="ECO:0007669"/>
    <property type="project" value="TreeGrafter"/>
</dbReference>
<name>A0A5C6NJ58_9TELE</name>
<dbReference type="GO" id="GO:0016020">
    <property type="term" value="C:membrane"/>
    <property type="evidence" value="ECO:0007669"/>
    <property type="project" value="TreeGrafter"/>
</dbReference>
<accession>A0A5C6NJ58</accession>
<evidence type="ECO:0000313" key="2">
    <source>
        <dbReference type="EMBL" id="TWW66659.1"/>
    </source>
</evidence>
<protein>
    <submittedName>
        <fullName evidence="2">Astrotactin-2</fullName>
    </submittedName>
</protein>
<comment type="caution">
    <text evidence="2">The sequence shown here is derived from an EMBL/GenBank/DDBJ whole genome shotgun (WGS) entry which is preliminary data.</text>
</comment>
<dbReference type="PANTHER" id="PTHR16592:SF2">
    <property type="entry name" value="ASTROTACTIN-2"/>
    <property type="match status" value="1"/>
</dbReference>
<reference evidence="2 3" key="1">
    <citation type="submission" date="2019-04" db="EMBL/GenBank/DDBJ databases">
        <title>Chromosome genome assembly for Takifugu flavidus.</title>
        <authorList>
            <person name="Xiao S."/>
        </authorList>
    </citation>
    <scope>NUCLEOTIDE SEQUENCE [LARGE SCALE GENOMIC DNA]</scope>
    <source>
        <strain evidence="2">HTHZ2018</strain>
        <tissue evidence="2">Muscle</tissue>
    </source>
</reference>
<organism evidence="2 3">
    <name type="scientific">Takifugu flavidus</name>
    <name type="common">sansaifugu</name>
    <dbReference type="NCBI Taxonomy" id="433684"/>
    <lineage>
        <taxon>Eukaryota</taxon>
        <taxon>Metazoa</taxon>
        <taxon>Chordata</taxon>
        <taxon>Craniata</taxon>
        <taxon>Vertebrata</taxon>
        <taxon>Euteleostomi</taxon>
        <taxon>Actinopterygii</taxon>
        <taxon>Neopterygii</taxon>
        <taxon>Teleostei</taxon>
        <taxon>Neoteleostei</taxon>
        <taxon>Acanthomorphata</taxon>
        <taxon>Eupercaria</taxon>
        <taxon>Tetraodontiformes</taxon>
        <taxon>Tetradontoidea</taxon>
        <taxon>Tetraodontidae</taxon>
        <taxon>Takifugu</taxon>
    </lineage>
</organism>
<evidence type="ECO:0000259" key="1">
    <source>
        <dbReference type="Pfam" id="PF19743"/>
    </source>
</evidence>
<proteinExistence type="predicted"/>
<dbReference type="EMBL" id="RHFK02000013">
    <property type="protein sequence ID" value="TWW66659.1"/>
    <property type="molecule type" value="Genomic_DNA"/>
</dbReference>
<gene>
    <name evidence="2" type="ORF">D4764_20G0006910</name>
</gene>
<dbReference type="Pfam" id="PF19743">
    <property type="entry name" value="ASTN1_2_fn3"/>
    <property type="match status" value="1"/>
</dbReference>
<sequence length="87" mass="9520">MSEVLSLMDDLFSGLGSSCIVAGKRTGDRPHSVMYSVVFKCLEPDSLYKLELAVARPFTYLWLQDPPSLPECPPLIFIVVPCGLVGC</sequence>
<feature type="domain" description="Astrotactin-1/2 Fn3" evidence="1">
    <location>
        <begin position="3"/>
        <end position="52"/>
    </location>
</feature>
<evidence type="ECO:0000313" key="3">
    <source>
        <dbReference type="Proteomes" id="UP000324091"/>
    </source>
</evidence>
<dbReference type="AlphaFoldDB" id="A0A5C6NJ58"/>